<dbReference type="PIRSF" id="PIRSF006060">
    <property type="entry name" value="AA_transporter"/>
    <property type="match status" value="1"/>
</dbReference>
<feature type="non-terminal residue" evidence="7">
    <location>
        <position position="370"/>
    </location>
</feature>
<evidence type="ECO:0000256" key="2">
    <source>
        <dbReference type="ARBA" id="ARBA00022448"/>
    </source>
</evidence>
<evidence type="ECO:0000256" key="1">
    <source>
        <dbReference type="ARBA" id="ARBA00004141"/>
    </source>
</evidence>
<organism evidence="7 8">
    <name type="scientific">Lottia gigantea</name>
    <name type="common">Giant owl limpet</name>
    <dbReference type="NCBI Taxonomy" id="225164"/>
    <lineage>
        <taxon>Eukaryota</taxon>
        <taxon>Metazoa</taxon>
        <taxon>Spiralia</taxon>
        <taxon>Lophotrochozoa</taxon>
        <taxon>Mollusca</taxon>
        <taxon>Gastropoda</taxon>
        <taxon>Patellogastropoda</taxon>
        <taxon>Lottioidea</taxon>
        <taxon>Lottiidae</taxon>
        <taxon>Lottia</taxon>
    </lineage>
</organism>
<dbReference type="HOGENOM" id="CLU_007946_15_12_1"/>
<name>V4A9H6_LOTGI</name>
<evidence type="ECO:0000256" key="5">
    <source>
        <dbReference type="ARBA" id="ARBA00023136"/>
    </source>
</evidence>
<feature type="transmembrane region" description="Helical" evidence="6">
    <location>
        <begin position="231"/>
        <end position="254"/>
    </location>
</feature>
<evidence type="ECO:0000313" key="8">
    <source>
        <dbReference type="Proteomes" id="UP000030746"/>
    </source>
</evidence>
<feature type="transmembrane region" description="Helical" evidence="6">
    <location>
        <begin position="106"/>
        <end position="128"/>
    </location>
</feature>
<dbReference type="AlphaFoldDB" id="V4A9H6"/>
<feature type="transmembrane region" description="Helical" evidence="6">
    <location>
        <begin position="322"/>
        <end position="341"/>
    </location>
</feature>
<feature type="transmembrane region" description="Helical" evidence="6">
    <location>
        <begin position="173"/>
        <end position="191"/>
    </location>
</feature>
<dbReference type="PANTHER" id="PTHR43243:SF4">
    <property type="entry name" value="CATIONIC AMINO ACID TRANSPORTER 4"/>
    <property type="match status" value="1"/>
</dbReference>
<dbReference type="GO" id="GO:0015171">
    <property type="term" value="F:amino acid transmembrane transporter activity"/>
    <property type="evidence" value="ECO:0007669"/>
    <property type="project" value="TreeGrafter"/>
</dbReference>
<evidence type="ECO:0000256" key="3">
    <source>
        <dbReference type="ARBA" id="ARBA00022692"/>
    </source>
</evidence>
<keyword evidence="8" id="KW-1185">Reference proteome</keyword>
<accession>V4A9H6</accession>
<dbReference type="Proteomes" id="UP000030746">
    <property type="component" value="Unassembled WGS sequence"/>
</dbReference>
<feature type="transmembrane region" description="Helical" evidence="6">
    <location>
        <begin position="72"/>
        <end position="94"/>
    </location>
</feature>
<feature type="transmembrane region" description="Helical" evidence="6">
    <location>
        <begin position="275"/>
        <end position="302"/>
    </location>
</feature>
<keyword evidence="5 6" id="KW-0472">Membrane</keyword>
<comment type="subcellular location">
    <subcellularLocation>
        <location evidence="1">Membrane</location>
        <topology evidence="1">Multi-pass membrane protein</topology>
    </subcellularLocation>
</comment>
<keyword evidence="3 6" id="KW-0812">Transmembrane</keyword>
<dbReference type="GeneID" id="20244983"/>
<evidence type="ECO:0000256" key="4">
    <source>
        <dbReference type="ARBA" id="ARBA00022989"/>
    </source>
</evidence>
<dbReference type="OrthoDB" id="3900342at2759"/>
<dbReference type="Pfam" id="PF13520">
    <property type="entry name" value="AA_permease_2"/>
    <property type="match status" value="1"/>
</dbReference>
<dbReference type="PANTHER" id="PTHR43243">
    <property type="entry name" value="INNER MEMBRANE TRANSPORTER YGJI-RELATED"/>
    <property type="match status" value="1"/>
</dbReference>
<dbReference type="KEGG" id="lgi:LOTGIDRAFT_192459"/>
<reference evidence="7 8" key="1">
    <citation type="journal article" date="2013" name="Nature">
        <title>Insights into bilaterian evolution from three spiralian genomes.</title>
        <authorList>
            <person name="Simakov O."/>
            <person name="Marletaz F."/>
            <person name="Cho S.J."/>
            <person name="Edsinger-Gonzales E."/>
            <person name="Havlak P."/>
            <person name="Hellsten U."/>
            <person name="Kuo D.H."/>
            <person name="Larsson T."/>
            <person name="Lv J."/>
            <person name="Arendt D."/>
            <person name="Savage R."/>
            <person name="Osoegawa K."/>
            <person name="de Jong P."/>
            <person name="Grimwood J."/>
            <person name="Chapman J.A."/>
            <person name="Shapiro H."/>
            <person name="Aerts A."/>
            <person name="Otillar R.P."/>
            <person name="Terry A.Y."/>
            <person name="Boore J.L."/>
            <person name="Grigoriev I.V."/>
            <person name="Lindberg D.R."/>
            <person name="Seaver E.C."/>
            <person name="Weisblat D.A."/>
            <person name="Putnam N.H."/>
            <person name="Rokhsar D.S."/>
        </authorList>
    </citation>
    <scope>NUCLEOTIDE SEQUENCE [LARGE SCALE GENOMIC DNA]</scope>
</reference>
<dbReference type="CTD" id="20244983"/>
<feature type="transmembrane region" description="Helical" evidence="6">
    <location>
        <begin position="198"/>
        <end position="219"/>
    </location>
</feature>
<proteinExistence type="predicted"/>
<dbReference type="EMBL" id="KB202518">
    <property type="protein sequence ID" value="ESO89936.1"/>
    <property type="molecule type" value="Genomic_DNA"/>
</dbReference>
<evidence type="ECO:0000256" key="6">
    <source>
        <dbReference type="SAM" id="Phobius"/>
    </source>
</evidence>
<keyword evidence="4 6" id="KW-1133">Transmembrane helix</keyword>
<dbReference type="RefSeq" id="XP_009059408.1">
    <property type="nucleotide sequence ID" value="XM_009061160.1"/>
</dbReference>
<evidence type="ECO:0008006" key="9">
    <source>
        <dbReference type="Google" id="ProtNLM"/>
    </source>
</evidence>
<dbReference type="OMA" id="EESSHWH"/>
<protein>
    <recommendedName>
        <fullName evidence="9">Amino acid permease/ SLC12A domain-containing protein</fullName>
    </recommendedName>
</protein>
<gene>
    <name evidence="7" type="ORF">LOTGIDRAFT_192459</name>
</gene>
<feature type="transmembrane region" description="Helical" evidence="6">
    <location>
        <begin position="37"/>
        <end position="60"/>
    </location>
</feature>
<dbReference type="Gene3D" id="1.20.1740.10">
    <property type="entry name" value="Amino acid/polyamine transporter I"/>
    <property type="match status" value="1"/>
</dbReference>
<dbReference type="InterPro" id="IPR002293">
    <property type="entry name" value="AA/rel_permease1"/>
</dbReference>
<sequence>MIRGREAGSCCVRGIWDRISRRKIIESHDTTTVLNRYLTTVHLTFMGVGATVGVGIYVLVGVAAKDTAGPGLLISFMLAALLTMINAVIFAEFGARIPTTGASYTYVYESLCEGLAFIVGWLILLGYFTSGAVGCRAWSGYFDSLFDGAVHNLTRELFGTINVGPPLSDHVDIVASLLEIVAMVIVALGIHTSSTVNAVLSMISVGVLLFVTVMGLVLGDISNVVNKDHGGFFPFGFTGVVVATSSCFYAYNGYDVICMSAEESKTPAKSIPRAILIELIIVTLLYAGASFSLMMLTPYYLIDTRAPIPSAFEIRGIIWAKYVVTIGPVLGIGNLSLLNLYSTSRHIYCMSNDGLLLTFCGRVNRRSQVP</sequence>
<dbReference type="GO" id="GO:0005886">
    <property type="term" value="C:plasma membrane"/>
    <property type="evidence" value="ECO:0007669"/>
    <property type="project" value="TreeGrafter"/>
</dbReference>
<evidence type="ECO:0000313" key="7">
    <source>
        <dbReference type="EMBL" id="ESO89936.1"/>
    </source>
</evidence>
<keyword evidence="2" id="KW-0813">Transport</keyword>